<organism evidence="2 3">
    <name type="scientific">Xanthocytophaga flava</name>
    <dbReference type="NCBI Taxonomy" id="3048013"/>
    <lineage>
        <taxon>Bacteria</taxon>
        <taxon>Pseudomonadati</taxon>
        <taxon>Bacteroidota</taxon>
        <taxon>Cytophagia</taxon>
        <taxon>Cytophagales</taxon>
        <taxon>Rhodocytophagaceae</taxon>
        <taxon>Xanthocytophaga</taxon>
    </lineage>
</organism>
<comment type="caution">
    <text evidence="2">The sequence shown here is derived from an EMBL/GenBank/DDBJ whole genome shotgun (WGS) entry which is preliminary data.</text>
</comment>
<dbReference type="Pfam" id="PF05893">
    <property type="entry name" value="LuxC"/>
    <property type="match status" value="1"/>
</dbReference>
<evidence type="ECO:0000313" key="3">
    <source>
        <dbReference type="Proteomes" id="UP001241110"/>
    </source>
</evidence>
<keyword evidence="1" id="KW-0521">NADP</keyword>
<dbReference type="GO" id="GO:0003995">
    <property type="term" value="F:acyl-CoA dehydrogenase activity"/>
    <property type="evidence" value="ECO:0007669"/>
    <property type="project" value="InterPro"/>
</dbReference>
<reference evidence="2" key="1">
    <citation type="submission" date="2023-05" db="EMBL/GenBank/DDBJ databases">
        <authorList>
            <person name="Zhang X."/>
        </authorList>
    </citation>
    <scope>NUCLEOTIDE SEQUENCE</scope>
    <source>
        <strain evidence="2">YF14B1</strain>
    </source>
</reference>
<proteinExistence type="predicted"/>
<dbReference type="Proteomes" id="UP001241110">
    <property type="component" value="Unassembled WGS sequence"/>
</dbReference>
<accession>A0AAE3QVM2</accession>
<dbReference type="InterPro" id="IPR008670">
    <property type="entry name" value="CoA_reduct_LuxC"/>
</dbReference>
<evidence type="ECO:0000256" key="1">
    <source>
        <dbReference type="ARBA" id="ARBA00022857"/>
    </source>
</evidence>
<protein>
    <submittedName>
        <fullName evidence="2">Acyl-CoA reductase</fullName>
    </submittedName>
</protein>
<dbReference type="EMBL" id="JASJOS010000034">
    <property type="protein sequence ID" value="MDJ1486312.1"/>
    <property type="molecule type" value="Genomic_DNA"/>
</dbReference>
<dbReference type="AlphaFoldDB" id="A0AAE3QVM2"/>
<gene>
    <name evidence="2" type="ORF">QNI16_37885</name>
</gene>
<name>A0AAE3QVM2_9BACT</name>
<evidence type="ECO:0000313" key="2">
    <source>
        <dbReference type="EMBL" id="MDJ1486312.1"/>
    </source>
</evidence>
<sequence length="337" mass="38323">MTIDERKAAFIETGNRLRTLSTEQLQEWQFRIKSENPWFTPENVQQALQGIVFMLEREQLNQWLEHYSFPTLSPKKIGVVMAGNIPAVGFHDLMCVLLSGHILLAKLSSQDTFLIKAIASILLEVEPRFTNSIQFVERLTEADATIATGSDNSARYFHYYFGKKPNIIRQNRTSCAILTGEETTDELLALGHDITDYFGLGCRNVAKLYVPEGYNFTTFLESIESLNSIIHHHKYANNYDYQKAVFLVNQIPHFDNGFLLLTPNDALTSPMAVVYYESYTEKEQLKEKIQANHEKLQCIVSKNSWYPGSYSFGQTQCPGPADYADGVDTMAFLLNLS</sequence>
<dbReference type="GO" id="GO:0008218">
    <property type="term" value="P:bioluminescence"/>
    <property type="evidence" value="ECO:0007669"/>
    <property type="project" value="InterPro"/>
</dbReference>
<dbReference type="RefSeq" id="WP_313989802.1">
    <property type="nucleotide sequence ID" value="NZ_JASJOS010000034.1"/>
</dbReference>